<comment type="caution">
    <text evidence="2">The sequence shown here is derived from an EMBL/GenBank/DDBJ whole genome shotgun (WGS) entry which is preliminary data.</text>
</comment>
<keyword evidence="3" id="KW-1185">Reference proteome</keyword>
<feature type="transmembrane region" description="Helical" evidence="1">
    <location>
        <begin position="97"/>
        <end position="117"/>
    </location>
</feature>
<keyword evidence="1" id="KW-0812">Transmembrane</keyword>
<protein>
    <recommendedName>
        <fullName evidence="4">DUF1440 domain-containing protein</fullName>
    </recommendedName>
</protein>
<dbReference type="RefSeq" id="WP_094838841.1">
    <property type="nucleotide sequence ID" value="NZ_NEVQ01000021.1"/>
</dbReference>
<evidence type="ECO:0000313" key="3">
    <source>
        <dbReference type="Proteomes" id="UP000216885"/>
    </source>
</evidence>
<reference evidence="2 3" key="1">
    <citation type="submission" date="2017-05" db="EMBL/GenBank/DDBJ databases">
        <title>Complete and WGS of Bordetella genogroups.</title>
        <authorList>
            <person name="Spilker T."/>
            <person name="LiPuma J."/>
        </authorList>
    </citation>
    <scope>NUCLEOTIDE SEQUENCE [LARGE SCALE GENOMIC DNA]</scope>
    <source>
        <strain evidence="2 3">AU9919</strain>
    </source>
</reference>
<dbReference type="Proteomes" id="UP000216885">
    <property type="component" value="Unassembled WGS sequence"/>
</dbReference>
<name>A0A261TRU8_9BORD</name>
<evidence type="ECO:0000256" key="1">
    <source>
        <dbReference type="SAM" id="Phobius"/>
    </source>
</evidence>
<sequence length="165" mass="17566">MSSWRTSLAEGLRAGTAASVVSTAVLIAGGRAHTGHAFSATNATSHWVWGRPALYVNAPSMRHTAIGYIVHHGASIFWAALHAQATAHKPNADSPRAVMTSAMVTSAVACLVDFWLTPARLTPGFEHRLPRATIGVVYLAFGLAMGIGALCWRRSAKHRTKKAAR</sequence>
<keyword evidence="1" id="KW-0472">Membrane</keyword>
<dbReference type="EMBL" id="NEVQ01000021">
    <property type="protein sequence ID" value="OZI52349.1"/>
    <property type="molecule type" value="Genomic_DNA"/>
</dbReference>
<organism evidence="2 3">
    <name type="scientific">Bordetella genomosp. 4</name>
    <dbReference type="NCBI Taxonomy" id="463044"/>
    <lineage>
        <taxon>Bacteria</taxon>
        <taxon>Pseudomonadati</taxon>
        <taxon>Pseudomonadota</taxon>
        <taxon>Betaproteobacteria</taxon>
        <taxon>Burkholderiales</taxon>
        <taxon>Alcaligenaceae</taxon>
        <taxon>Bordetella</taxon>
    </lineage>
</organism>
<dbReference type="AlphaFoldDB" id="A0A261TRU8"/>
<keyword evidence="1" id="KW-1133">Transmembrane helix</keyword>
<evidence type="ECO:0008006" key="4">
    <source>
        <dbReference type="Google" id="ProtNLM"/>
    </source>
</evidence>
<proteinExistence type="predicted"/>
<feature type="transmembrane region" description="Helical" evidence="1">
    <location>
        <begin position="129"/>
        <end position="152"/>
    </location>
</feature>
<accession>A0A261TRU8</accession>
<evidence type="ECO:0000313" key="2">
    <source>
        <dbReference type="EMBL" id="OZI52349.1"/>
    </source>
</evidence>
<gene>
    <name evidence="2" type="ORF">CAL20_20560</name>
</gene>